<sequence>MSNKEENNELRVISIEELKEFEGLAELSDSESLKIIETLKQLAVATHQIISKHE</sequence>
<gene>
    <name evidence="1" type="ORF">GCM10022393_28290</name>
</gene>
<protein>
    <submittedName>
        <fullName evidence="1">Uncharacterized protein</fullName>
    </submittedName>
</protein>
<accession>A0ABP6UME4</accession>
<evidence type="ECO:0000313" key="2">
    <source>
        <dbReference type="Proteomes" id="UP001500459"/>
    </source>
</evidence>
<organism evidence="1 2">
    <name type="scientific">Aquimarina addita</name>
    <dbReference type="NCBI Taxonomy" id="870485"/>
    <lineage>
        <taxon>Bacteria</taxon>
        <taxon>Pseudomonadati</taxon>
        <taxon>Bacteroidota</taxon>
        <taxon>Flavobacteriia</taxon>
        <taxon>Flavobacteriales</taxon>
        <taxon>Flavobacteriaceae</taxon>
        <taxon>Aquimarina</taxon>
    </lineage>
</organism>
<proteinExistence type="predicted"/>
<keyword evidence="2" id="KW-1185">Reference proteome</keyword>
<dbReference type="EMBL" id="BAABCW010000012">
    <property type="protein sequence ID" value="GAA3512838.1"/>
    <property type="molecule type" value="Genomic_DNA"/>
</dbReference>
<comment type="caution">
    <text evidence="1">The sequence shown here is derived from an EMBL/GenBank/DDBJ whole genome shotgun (WGS) entry which is preliminary data.</text>
</comment>
<name>A0ABP6UME4_9FLAO</name>
<evidence type="ECO:0000313" key="1">
    <source>
        <dbReference type="EMBL" id="GAA3512838.1"/>
    </source>
</evidence>
<dbReference type="Proteomes" id="UP001500459">
    <property type="component" value="Unassembled WGS sequence"/>
</dbReference>
<reference evidence="2" key="1">
    <citation type="journal article" date="2019" name="Int. J. Syst. Evol. Microbiol.">
        <title>The Global Catalogue of Microorganisms (GCM) 10K type strain sequencing project: providing services to taxonomists for standard genome sequencing and annotation.</title>
        <authorList>
            <consortium name="The Broad Institute Genomics Platform"/>
            <consortium name="The Broad Institute Genome Sequencing Center for Infectious Disease"/>
            <person name="Wu L."/>
            <person name="Ma J."/>
        </authorList>
    </citation>
    <scope>NUCLEOTIDE SEQUENCE [LARGE SCALE GENOMIC DNA]</scope>
    <source>
        <strain evidence="2">JCM 17106</strain>
    </source>
</reference>
<dbReference type="RefSeq" id="WP_344928512.1">
    <property type="nucleotide sequence ID" value="NZ_BAABCW010000012.1"/>
</dbReference>